<sequence length="651" mass="71488">MIRVLLCTLLIPACLLGTGRPVISWIPPYNVPVSFENLEKSFDGYGPADGLSHIAPQFWVPDGNGGISYVTRDDYSMDYMNDDSVKVIRDWGNQYGIKTMLCIYNGEHGWDWSLVSTSISAANRQSFVDAIVTEMKRLNLHGVEVDLEGPNADSPTDTENFLLFMEKLSDTLSSLGKDLTIATFASREWDHIPDASHWPELLPLVDGITSMGYEETGINATGDLSYAGQKSMAAGAPEKLMLGMPDHLDSWQGSSALQQVEWAQDNGVGVALWDMQLRNEAWQRRDIWKALSEIRGPLGTTYTVTAKAETGGSITPSGQVSVREGTSQTFTITPDPWHIITDVLIDGESQGAQEEVTLEEISGDTRITARFAPDPDAPELHSFTITAKEGGTSTPAGEFLLAHGEDTSLTITPESGYIVNSVVIDDQERGPLTEMYFYNVHASHTITASFEESKGGDVGHYEPWSSSITPGYRDTVHHNDSLWEYTGDPHGGTWGADMEPSHSLTDQFGTPPWTFAGTYSGIPDTLITAQLQYYGGTTDTLITTTKKHVQGEVDSQWVDTVYIERDTPVIDSPHRMGATPAIEQTPHGLYLAQSGSFTLSLYDPRGRVVQHTKLQNAQRGDRLNLEGLAPGVYVLQLLGEGHSFRRQIHLP</sequence>
<dbReference type="PANTHER" id="PTHR11177:SF317">
    <property type="entry name" value="CHITINASE 12-RELATED"/>
    <property type="match status" value="1"/>
</dbReference>
<dbReference type="InterPro" id="IPR026444">
    <property type="entry name" value="Secre_tail"/>
</dbReference>
<dbReference type="GO" id="GO:0008061">
    <property type="term" value="F:chitin binding"/>
    <property type="evidence" value="ECO:0007669"/>
    <property type="project" value="InterPro"/>
</dbReference>
<dbReference type="EMBL" id="ASJR01000005">
    <property type="protein sequence ID" value="ERP38755.1"/>
    <property type="molecule type" value="Genomic_DNA"/>
</dbReference>
<organism evidence="4 5">
    <name type="scientific">Chitinivibrio alkaliphilus ACht1</name>
    <dbReference type="NCBI Taxonomy" id="1313304"/>
    <lineage>
        <taxon>Bacteria</taxon>
        <taxon>Pseudomonadati</taxon>
        <taxon>Fibrobacterota</taxon>
        <taxon>Chitinivibrionia</taxon>
        <taxon>Chitinivibrionales</taxon>
        <taxon>Chitinivibrionaceae</taxon>
        <taxon>Chitinivibrio</taxon>
    </lineage>
</organism>
<dbReference type="PDB" id="7Z64">
    <property type="method" value="X-ray"/>
    <property type="resolution" value="1.31 A"/>
    <property type="chains" value="A/B=22-298"/>
</dbReference>
<dbReference type="CDD" id="cd00598">
    <property type="entry name" value="GH18_chitinase-like"/>
    <property type="match status" value="1"/>
</dbReference>
<comment type="caution">
    <text evidence="4">The sequence shown here is derived from an EMBL/GenBank/DDBJ whole genome shotgun (WGS) entry which is preliminary data.</text>
</comment>
<dbReference type="eggNOG" id="COG4447">
    <property type="taxonomic scope" value="Bacteria"/>
</dbReference>
<dbReference type="OrthoDB" id="9775889at2"/>
<keyword evidence="5" id="KW-1185">Reference proteome</keyword>
<feature type="domain" description="GH18" evidence="3">
    <location>
        <begin position="29"/>
        <end position="298"/>
    </location>
</feature>
<dbReference type="AlphaFoldDB" id="U7D706"/>
<dbReference type="NCBIfam" id="TIGR04183">
    <property type="entry name" value="Por_Secre_tail"/>
    <property type="match status" value="1"/>
</dbReference>
<proteinExistence type="evidence at protein level"/>
<dbReference type="GO" id="GO:0005975">
    <property type="term" value="P:carbohydrate metabolic process"/>
    <property type="evidence" value="ECO:0007669"/>
    <property type="project" value="InterPro"/>
</dbReference>
<name>U7D706_9BACT</name>
<evidence type="ECO:0000256" key="2">
    <source>
        <dbReference type="ARBA" id="ARBA00012729"/>
    </source>
</evidence>
<evidence type="ECO:0000256" key="1">
    <source>
        <dbReference type="ARBA" id="ARBA00000822"/>
    </source>
</evidence>
<evidence type="ECO:0007829" key="6">
    <source>
        <dbReference type="PDB" id="7Z64"/>
    </source>
</evidence>
<dbReference type="Gene3D" id="3.20.20.80">
    <property type="entry name" value="Glycosidases"/>
    <property type="match status" value="1"/>
</dbReference>
<keyword evidence="6 7" id="KW-0002">3D-structure</keyword>
<dbReference type="InterPro" id="IPR044060">
    <property type="entry name" value="Bacterial_rp_domain"/>
</dbReference>
<gene>
    <name evidence="4" type="ORF">CALK_0774</name>
</gene>
<evidence type="ECO:0000259" key="3">
    <source>
        <dbReference type="PROSITE" id="PS51910"/>
    </source>
</evidence>
<reference evidence="4 5" key="1">
    <citation type="journal article" date="2013" name="Environ. Microbiol.">
        <title>Genome analysis of Chitinivibrio alkaliphilus gen. nov., sp. nov., a novel extremely haloalkaliphilic anaerobic chitinolytic bacterium from the candidate phylum Termite Group 3.</title>
        <authorList>
            <person name="Sorokin D.Y."/>
            <person name="Gumerov V.M."/>
            <person name="Rakitin A.L."/>
            <person name="Beletsky A.V."/>
            <person name="Damste J.S."/>
            <person name="Muyzer G."/>
            <person name="Mardanov A.V."/>
            <person name="Ravin N.V."/>
        </authorList>
    </citation>
    <scope>NUCLEOTIDE SEQUENCE [LARGE SCALE GENOMIC DNA]</scope>
    <source>
        <strain evidence="4 5">ACht1</strain>
    </source>
</reference>
<dbReference type="InterPro" id="IPR017853">
    <property type="entry name" value="GH"/>
</dbReference>
<dbReference type="InterPro" id="IPR001223">
    <property type="entry name" value="Glyco_hydro18_cat"/>
</dbReference>
<evidence type="ECO:0000313" key="4">
    <source>
        <dbReference type="EMBL" id="ERP38755.1"/>
    </source>
</evidence>
<dbReference type="EC" id="3.2.1.14" evidence="2"/>
<dbReference type="STRING" id="1313304.CALK_0774"/>
<dbReference type="PANTHER" id="PTHR11177">
    <property type="entry name" value="CHITINASE"/>
    <property type="match status" value="1"/>
</dbReference>
<dbReference type="InterPro" id="IPR050314">
    <property type="entry name" value="Glycosyl_Hydrlase_18"/>
</dbReference>
<evidence type="ECO:0000313" key="5">
    <source>
        <dbReference type="Proteomes" id="UP000017148"/>
    </source>
</evidence>
<dbReference type="PROSITE" id="PS51910">
    <property type="entry name" value="GH18_2"/>
    <property type="match status" value="1"/>
</dbReference>
<dbReference type="Pfam" id="PF00704">
    <property type="entry name" value="Glyco_hydro_18"/>
    <property type="match status" value="1"/>
</dbReference>
<accession>U7D706</accession>
<dbReference type="Pfam" id="PF18998">
    <property type="entry name" value="Flg_new_2"/>
    <property type="match status" value="2"/>
</dbReference>
<dbReference type="GO" id="GO:0008843">
    <property type="term" value="F:endochitinase activity"/>
    <property type="evidence" value="ECO:0007669"/>
    <property type="project" value="UniProtKB-EC"/>
</dbReference>
<dbReference type="eggNOG" id="COG3325">
    <property type="taxonomic scope" value="Bacteria"/>
</dbReference>
<dbReference type="RefSeq" id="WP_022636290.1">
    <property type="nucleotide sequence ID" value="NZ_ASJR01000005.1"/>
</dbReference>
<dbReference type="PDB" id="7Z65">
    <property type="method" value="X-ray"/>
    <property type="resolution" value="1.11 A"/>
    <property type="chains" value="A=22-303"/>
</dbReference>
<protein>
    <recommendedName>
        <fullName evidence="2">chitinase</fullName>
        <ecNumber evidence="2">3.2.1.14</ecNumber>
    </recommendedName>
</protein>
<reference evidence="6 7" key="2">
    <citation type="submission" date="2022-03" db="PDB data bank">
        <title>A GH18 from haloalkaliphilic bacterium unveils environment-dependent variations in the catalytic machinery of chitinases.</title>
        <authorList>
            <person name="Madhuprakash J."/>
            <person name="Dalhus B."/>
            <person name="Rohr A.K."/>
            <person name="Bissaro B."/>
            <person name="Vaaje-Kolstad G."/>
            <person name="Sorlie M."/>
            <person name="Eijsink V.G.H."/>
        </authorList>
    </citation>
    <scope>X-RAY CRYSTALLOGRAPHY (1.11 ANGSTROMS) OF 22-303</scope>
</reference>
<dbReference type="SMR" id="U7D706"/>
<dbReference type="InterPro" id="IPR011583">
    <property type="entry name" value="Chitinase_II/V-like_cat"/>
</dbReference>
<dbReference type="Proteomes" id="UP000017148">
    <property type="component" value="Unassembled WGS sequence"/>
</dbReference>
<dbReference type="SMART" id="SM00636">
    <property type="entry name" value="Glyco_18"/>
    <property type="match status" value="1"/>
</dbReference>
<comment type="catalytic activity">
    <reaction evidence="1">
        <text>Random endo-hydrolysis of N-acetyl-beta-D-glucosaminide (1-&gt;4)-beta-linkages in chitin and chitodextrins.</text>
        <dbReference type="EC" id="3.2.1.14"/>
    </reaction>
</comment>
<dbReference type="SUPFAM" id="SSF51445">
    <property type="entry name" value="(Trans)glycosidases"/>
    <property type="match status" value="1"/>
</dbReference>
<evidence type="ECO:0007829" key="7">
    <source>
        <dbReference type="PDB" id="7Z65"/>
    </source>
</evidence>